<gene>
    <name evidence="5" type="ORF">HNR05_001498</name>
</gene>
<organism evidence="5 6">
    <name type="scientific">Glaciibacter psychrotolerans</name>
    <dbReference type="NCBI Taxonomy" id="670054"/>
    <lineage>
        <taxon>Bacteria</taxon>
        <taxon>Bacillati</taxon>
        <taxon>Actinomycetota</taxon>
        <taxon>Actinomycetes</taxon>
        <taxon>Micrococcales</taxon>
        <taxon>Microbacteriaceae</taxon>
        <taxon>Glaciibacter</taxon>
    </lineage>
</organism>
<evidence type="ECO:0000256" key="1">
    <source>
        <dbReference type="PROSITE-ProRule" id="PRU01122"/>
    </source>
</evidence>
<reference evidence="5 6" key="1">
    <citation type="submission" date="2020-07" db="EMBL/GenBank/DDBJ databases">
        <title>Sequencing the genomes of 1000 actinobacteria strains.</title>
        <authorList>
            <person name="Klenk H.-P."/>
        </authorList>
    </citation>
    <scope>NUCLEOTIDE SEQUENCE [LARGE SCALE GENOMIC DNA]</scope>
    <source>
        <strain evidence="5 6">LI1</strain>
    </source>
</reference>
<dbReference type="GO" id="GO:0004176">
    <property type="term" value="F:ATP-dependent peptidase activity"/>
    <property type="evidence" value="ECO:0007669"/>
    <property type="project" value="UniProtKB-UniRule"/>
</dbReference>
<proteinExistence type="inferred from homology"/>
<dbReference type="Proteomes" id="UP000537260">
    <property type="component" value="Unassembled WGS sequence"/>
</dbReference>
<dbReference type="InterPro" id="IPR008269">
    <property type="entry name" value="Lon_proteolytic"/>
</dbReference>
<dbReference type="SUPFAM" id="SSF50156">
    <property type="entry name" value="PDZ domain-like"/>
    <property type="match status" value="1"/>
</dbReference>
<dbReference type="EMBL" id="JACCFM010000001">
    <property type="protein sequence ID" value="NYJ19707.1"/>
    <property type="molecule type" value="Genomic_DNA"/>
</dbReference>
<feature type="domain" description="PDZ" evidence="3">
    <location>
        <begin position="135"/>
        <end position="217"/>
    </location>
</feature>
<evidence type="ECO:0000313" key="5">
    <source>
        <dbReference type="EMBL" id="NYJ19707.1"/>
    </source>
</evidence>
<dbReference type="Gene3D" id="3.30.230.10">
    <property type="match status" value="1"/>
</dbReference>
<comment type="caution">
    <text evidence="5">The sequence shown here is derived from an EMBL/GenBank/DDBJ whole genome shotgun (WGS) entry which is preliminary data.</text>
</comment>
<dbReference type="RefSeq" id="WP_343062501.1">
    <property type="nucleotide sequence ID" value="NZ_JACCFM010000001.1"/>
</dbReference>
<dbReference type="Gene3D" id="2.30.42.10">
    <property type="match status" value="1"/>
</dbReference>
<dbReference type="InterPro" id="IPR014721">
    <property type="entry name" value="Ribsml_uS5_D2-typ_fold_subgr"/>
</dbReference>
<keyword evidence="6" id="KW-1185">Reference proteome</keyword>
<keyword evidence="2" id="KW-1133">Transmembrane helix</keyword>
<keyword evidence="1" id="KW-0720">Serine protease</keyword>
<dbReference type="PANTHER" id="PTHR10046">
    <property type="entry name" value="ATP DEPENDENT LON PROTEASE FAMILY MEMBER"/>
    <property type="match status" value="1"/>
</dbReference>
<keyword evidence="2" id="KW-0472">Membrane</keyword>
<dbReference type="PROSITE" id="PS51786">
    <property type="entry name" value="LON_PROTEOLYTIC"/>
    <property type="match status" value="1"/>
</dbReference>
<keyword evidence="1" id="KW-0378">Hydrolase</keyword>
<keyword evidence="2" id="KW-0812">Transmembrane</keyword>
<evidence type="ECO:0000259" key="4">
    <source>
        <dbReference type="PROSITE" id="PS51786"/>
    </source>
</evidence>
<dbReference type="SMART" id="SM00228">
    <property type="entry name" value="PDZ"/>
    <property type="match status" value="1"/>
</dbReference>
<protein>
    <recommendedName>
        <fullName evidence="1">endopeptidase La</fullName>
        <ecNumber evidence="1">3.4.21.53</ecNumber>
    </recommendedName>
</protein>
<sequence>MALFTDDQTTGGKPTRQGPRAGWIVLGVAVASGLILGLMPAQYVIEQPGPVFNTLGTAANADDKQVPLISIPDETTYPTDGTLNLLTVSVVGNPDNRLNWLQVAGAWFDTSKAVVPLESIFPANVTSAERDAANEVAMVNSQQDAVAAAFTNLGIAYTDTVSIVSLLDGSPATGILKPGDQVVAVNGAPVTSVTELRSALKANGAGTPAQLDIVRDGATSTVAVTPVEKDGAVVAGVNVQLQYQFPFDVKIELDRVGGPSAGMMFALGIIDKLSPSSLTGGENIAGTGTIDSAGTVGPIGGIQQKMVGAKDAGSNWFLAPATNCSEVTGHIPDGLRVFAVKTLDDALNALTAIRSGNGIDALPTCPTN</sequence>
<feature type="domain" description="Lon proteolytic" evidence="4">
    <location>
        <begin position="256"/>
        <end position="353"/>
    </location>
</feature>
<evidence type="ECO:0000256" key="2">
    <source>
        <dbReference type="SAM" id="Phobius"/>
    </source>
</evidence>
<name>A0A7Z0EDM4_9MICO</name>
<dbReference type="InterPro" id="IPR036034">
    <property type="entry name" value="PDZ_sf"/>
</dbReference>
<keyword evidence="1" id="KW-0645">Protease</keyword>
<evidence type="ECO:0000259" key="3">
    <source>
        <dbReference type="PROSITE" id="PS50106"/>
    </source>
</evidence>
<feature type="active site" evidence="1">
    <location>
        <position position="260"/>
    </location>
</feature>
<feature type="transmembrane region" description="Helical" evidence="2">
    <location>
        <begin position="21"/>
        <end position="45"/>
    </location>
</feature>
<dbReference type="GO" id="GO:0030163">
    <property type="term" value="P:protein catabolic process"/>
    <property type="evidence" value="ECO:0007669"/>
    <property type="project" value="InterPro"/>
</dbReference>
<evidence type="ECO:0000313" key="6">
    <source>
        <dbReference type="Proteomes" id="UP000537260"/>
    </source>
</evidence>
<dbReference type="AlphaFoldDB" id="A0A7Z0EDM4"/>
<comment type="similarity">
    <text evidence="1">Belongs to the peptidase S16 family.</text>
</comment>
<dbReference type="EC" id="3.4.21.53" evidence="1"/>
<comment type="catalytic activity">
    <reaction evidence="1">
        <text>Hydrolysis of proteins in presence of ATP.</text>
        <dbReference type="EC" id="3.4.21.53"/>
    </reaction>
</comment>
<accession>A0A7Z0EDM4</accession>
<dbReference type="InterPro" id="IPR001478">
    <property type="entry name" value="PDZ"/>
</dbReference>
<dbReference type="InterPro" id="IPR027065">
    <property type="entry name" value="Lon_Prtase"/>
</dbReference>
<dbReference type="GO" id="GO:0005524">
    <property type="term" value="F:ATP binding"/>
    <property type="evidence" value="ECO:0007669"/>
    <property type="project" value="InterPro"/>
</dbReference>
<dbReference type="InterPro" id="IPR020568">
    <property type="entry name" value="Ribosomal_Su5_D2-typ_SF"/>
</dbReference>
<dbReference type="GO" id="GO:0006508">
    <property type="term" value="P:proteolysis"/>
    <property type="evidence" value="ECO:0007669"/>
    <property type="project" value="UniProtKB-KW"/>
</dbReference>
<dbReference type="PROSITE" id="PS50106">
    <property type="entry name" value="PDZ"/>
    <property type="match status" value="1"/>
</dbReference>
<dbReference type="Pfam" id="PF13180">
    <property type="entry name" value="PDZ_2"/>
    <property type="match status" value="1"/>
</dbReference>
<dbReference type="GO" id="GO:0004252">
    <property type="term" value="F:serine-type endopeptidase activity"/>
    <property type="evidence" value="ECO:0007669"/>
    <property type="project" value="UniProtKB-UniRule"/>
</dbReference>
<dbReference type="Pfam" id="PF05362">
    <property type="entry name" value="Lon_C"/>
    <property type="match status" value="1"/>
</dbReference>
<feature type="active site" evidence="1">
    <location>
        <position position="305"/>
    </location>
</feature>
<dbReference type="SUPFAM" id="SSF54211">
    <property type="entry name" value="Ribosomal protein S5 domain 2-like"/>
    <property type="match status" value="1"/>
</dbReference>